<protein>
    <submittedName>
        <fullName evidence="1">Uncharacterized protein</fullName>
    </submittedName>
</protein>
<accession>A0A9X9M6V8</accession>
<organism evidence="1 2">
    <name type="scientific">Gulo gulo</name>
    <name type="common">Wolverine</name>
    <name type="synonym">Gluton</name>
    <dbReference type="NCBI Taxonomy" id="48420"/>
    <lineage>
        <taxon>Eukaryota</taxon>
        <taxon>Metazoa</taxon>
        <taxon>Chordata</taxon>
        <taxon>Craniata</taxon>
        <taxon>Vertebrata</taxon>
        <taxon>Euteleostomi</taxon>
        <taxon>Mammalia</taxon>
        <taxon>Eutheria</taxon>
        <taxon>Laurasiatheria</taxon>
        <taxon>Carnivora</taxon>
        <taxon>Caniformia</taxon>
        <taxon>Musteloidea</taxon>
        <taxon>Mustelidae</taxon>
        <taxon>Guloninae</taxon>
        <taxon>Gulo</taxon>
    </lineage>
</organism>
<evidence type="ECO:0000313" key="2">
    <source>
        <dbReference type="Proteomes" id="UP000269945"/>
    </source>
</evidence>
<dbReference type="Proteomes" id="UP000269945">
    <property type="component" value="Unassembled WGS sequence"/>
</dbReference>
<proteinExistence type="predicted"/>
<name>A0A9X9M6V8_GULGU</name>
<keyword evidence="2" id="KW-1185">Reference proteome</keyword>
<dbReference type="EMBL" id="CYRY02043550">
    <property type="protein sequence ID" value="VCX38024.1"/>
    <property type="molecule type" value="Genomic_DNA"/>
</dbReference>
<sequence>MGGCGPGRGLA</sequence>
<evidence type="ECO:0000313" key="1">
    <source>
        <dbReference type="EMBL" id="VCX38024.1"/>
    </source>
</evidence>
<comment type="caution">
    <text evidence="1">The sequence shown here is derived from an EMBL/GenBank/DDBJ whole genome shotgun (WGS) entry which is preliminary data.</text>
</comment>
<reference evidence="1 2" key="1">
    <citation type="submission" date="2018-10" db="EMBL/GenBank/DDBJ databases">
        <authorList>
            <person name="Ekblom R."/>
            <person name="Jareborg N."/>
        </authorList>
    </citation>
    <scope>NUCLEOTIDE SEQUENCE [LARGE SCALE GENOMIC DNA]</scope>
    <source>
        <tissue evidence="1">Muscle</tissue>
    </source>
</reference>
<gene>
    <name evidence="1" type="ORF">BN2614_LOCUS1</name>
</gene>